<protein>
    <submittedName>
        <fullName evidence="1">Uncharacterized protein</fullName>
    </submittedName>
</protein>
<dbReference type="PATRIC" id="fig|159743.3.peg.5815"/>
<keyword evidence="2" id="KW-1185">Reference proteome</keyword>
<dbReference type="RefSeq" id="WP_044648874.1">
    <property type="nucleotide sequence ID" value="NZ_JTHP01000085.1"/>
</dbReference>
<evidence type="ECO:0000313" key="1">
    <source>
        <dbReference type="EMBL" id="KJD42790.1"/>
    </source>
</evidence>
<dbReference type="AlphaFoldDB" id="A0A0D7WUF6"/>
<dbReference type="Proteomes" id="UP000032534">
    <property type="component" value="Unassembled WGS sequence"/>
</dbReference>
<name>A0A0D7WUF6_9BACL</name>
<organism evidence="1 2">
    <name type="scientific">Paenibacillus terrae</name>
    <dbReference type="NCBI Taxonomy" id="159743"/>
    <lineage>
        <taxon>Bacteria</taxon>
        <taxon>Bacillati</taxon>
        <taxon>Bacillota</taxon>
        <taxon>Bacilli</taxon>
        <taxon>Bacillales</taxon>
        <taxon>Paenibacillaceae</taxon>
        <taxon>Paenibacillus</taxon>
    </lineage>
</organism>
<evidence type="ECO:0000313" key="2">
    <source>
        <dbReference type="Proteomes" id="UP000032534"/>
    </source>
</evidence>
<dbReference type="EMBL" id="JTHP01000085">
    <property type="protein sequence ID" value="KJD42790.1"/>
    <property type="molecule type" value="Genomic_DNA"/>
</dbReference>
<proteinExistence type="predicted"/>
<comment type="caution">
    <text evidence="1">The sequence shown here is derived from an EMBL/GenBank/DDBJ whole genome shotgun (WGS) entry which is preliminary data.</text>
</comment>
<gene>
    <name evidence="1" type="ORF">QD47_26215</name>
</gene>
<sequence length="364" mass="41658">MFKLNVKTHGVQAGVVKNHDNVTKAALASLRLALKAYFNTYYICSEKRLISSMSVPPSDPLYDISMGAIDNLCENIEYQEQFMQTIFHFHHFFELFLKDILSTVHKNLAQKIMLDGKDSSEILKVLLNIGDVNITQDNTAEFAVALERVCTLSKRTEGFVPIVVKTITDYQKTLKDLNLLRNKVWHKGIYILRITELDQFISQNILPLVVKVLKITHYRGLEKYWKYKEAEYDPINEIISAGRPGIIDYKRIAFFKSYGFACYKIPKWNFDLLDINAKAKAIVGAVHDLELETCYVCKEETLLVSTVSDHDIDREGNFLGAWWNSTAAECLNCSLSVFPDAGEPMDYGVKNEILWKSGDYDYES</sequence>
<accession>A0A0D7WUF6</accession>
<reference evidence="1 2" key="1">
    <citation type="submission" date="2014-11" db="EMBL/GenBank/DDBJ databases">
        <title>Draft Genome Sequences of Paenibacillus polymyxa NRRL B-30509 and Paenibacillus terrae NRRL B-30644, Strains from a Poultry Environment that Produce Tridecaptin A and Paenicidins.</title>
        <authorList>
            <person name="van Belkum M.J."/>
            <person name="Lohans C.T."/>
            <person name="Vederas J.C."/>
        </authorList>
    </citation>
    <scope>NUCLEOTIDE SEQUENCE [LARGE SCALE GENOMIC DNA]</scope>
    <source>
        <strain evidence="1 2">NRRL B-30644</strain>
    </source>
</reference>
<dbReference type="OrthoDB" id="2662485at2"/>